<keyword evidence="6" id="KW-1185">Reference proteome</keyword>
<protein>
    <recommendedName>
        <fullName evidence="4">RRM domain-containing protein</fullName>
    </recommendedName>
</protein>
<feature type="domain" description="RRM" evidence="4">
    <location>
        <begin position="111"/>
        <end position="182"/>
    </location>
</feature>
<name>A0A1E4TQZ7_PACTA</name>
<feature type="non-terminal residue" evidence="5">
    <location>
        <position position="444"/>
    </location>
</feature>
<dbReference type="Proteomes" id="UP000094236">
    <property type="component" value="Unassembled WGS sequence"/>
</dbReference>
<feature type="domain" description="RRM" evidence="4">
    <location>
        <begin position="351"/>
        <end position="437"/>
    </location>
</feature>
<evidence type="ECO:0000256" key="1">
    <source>
        <dbReference type="ARBA" id="ARBA00022737"/>
    </source>
</evidence>
<reference evidence="6" key="1">
    <citation type="submission" date="2016-05" db="EMBL/GenBank/DDBJ databases">
        <title>Comparative genomics of biotechnologically important yeasts.</title>
        <authorList>
            <consortium name="DOE Joint Genome Institute"/>
            <person name="Riley R."/>
            <person name="Haridas S."/>
            <person name="Wolfe K.H."/>
            <person name="Lopes M.R."/>
            <person name="Hittinger C.T."/>
            <person name="Goker M."/>
            <person name="Salamov A."/>
            <person name="Wisecaver J."/>
            <person name="Long T.M."/>
            <person name="Aerts A.L."/>
            <person name="Barry K."/>
            <person name="Choi C."/>
            <person name="Clum A."/>
            <person name="Coughlan A.Y."/>
            <person name="Deshpande S."/>
            <person name="Douglass A.P."/>
            <person name="Hanson S.J."/>
            <person name="Klenk H.-P."/>
            <person name="Labutti K."/>
            <person name="Lapidus A."/>
            <person name="Lindquist E."/>
            <person name="Lipzen A."/>
            <person name="Meier-Kolthoff J.P."/>
            <person name="Ohm R.A."/>
            <person name="Otillar R.P."/>
            <person name="Pangilinan J."/>
            <person name="Peng Y."/>
            <person name="Rokas A."/>
            <person name="Rosa C.A."/>
            <person name="Scheuner C."/>
            <person name="Sibirny A.A."/>
            <person name="Slot J.C."/>
            <person name="Stielow J.B."/>
            <person name="Sun H."/>
            <person name="Kurtzman C.P."/>
            <person name="Blackwell M."/>
            <person name="Grigoriev I.V."/>
            <person name="Jeffries T.W."/>
        </authorList>
    </citation>
    <scope>NUCLEOTIDE SEQUENCE [LARGE SCALE GENOMIC DNA]</scope>
    <source>
        <strain evidence="6">NRRL Y-2460</strain>
    </source>
</reference>
<dbReference type="GO" id="GO:0000398">
    <property type="term" value="P:mRNA splicing, via spliceosome"/>
    <property type="evidence" value="ECO:0007669"/>
    <property type="project" value="TreeGrafter"/>
</dbReference>
<proteinExistence type="predicted"/>
<feature type="non-terminal residue" evidence="5">
    <location>
        <position position="1"/>
    </location>
</feature>
<accession>A0A1E4TQZ7</accession>
<gene>
    <name evidence="5" type="ORF">PACTADRAFT_30749</name>
</gene>
<dbReference type="GO" id="GO:0051252">
    <property type="term" value="P:regulation of RNA metabolic process"/>
    <property type="evidence" value="ECO:0007669"/>
    <property type="project" value="UniProtKB-ARBA"/>
</dbReference>
<dbReference type="InterPro" id="IPR000504">
    <property type="entry name" value="RRM_dom"/>
</dbReference>
<dbReference type="Pfam" id="PF00076">
    <property type="entry name" value="RRM_1"/>
    <property type="match status" value="2"/>
</dbReference>
<evidence type="ECO:0000256" key="2">
    <source>
        <dbReference type="ARBA" id="ARBA00022884"/>
    </source>
</evidence>
<dbReference type="EMBL" id="KV454016">
    <property type="protein sequence ID" value="ODV94167.1"/>
    <property type="molecule type" value="Genomic_DNA"/>
</dbReference>
<keyword evidence="2 3" id="KW-0694">RNA-binding</keyword>
<organism evidence="5 6">
    <name type="scientific">Pachysolen tannophilus NRRL Y-2460</name>
    <dbReference type="NCBI Taxonomy" id="669874"/>
    <lineage>
        <taxon>Eukaryota</taxon>
        <taxon>Fungi</taxon>
        <taxon>Dikarya</taxon>
        <taxon>Ascomycota</taxon>
        <taxon>Saccharomycotina</taxon>
        <taxon>Pichiomycetes</taxon>
        <taxon>Pachysolenaceae</taxon>
        <taxon>Pachysolen</taxon>
    </lineage>
</organism>
<dbReference type="PANTHER" id="PTHR14089:SF8">
    <property type="entry name" value="RNA-BINDING PROTEIN MRN1"/>
    <property type="match status" value="1"/>
</dbReference>
<dbReference type="OrthoDB" id="6407164at2759"/>
<evidence type="ECO:0000313" key="6">
    <source>
        <dbReference type="Proteomes" id="UP000094236"/>
    </source>
</evidence>
<dbReference type="GO" id="GO:0010468">
    <property type="term" value="P:regulation of gene expression"/>
    <property type="evidence" value="ECO:0007669"/>
    <property type="project" value="UniProtKB-ARBA"/>
</dbReference>
<dbReference type="FunFam" id="3.30.70.330:FF:000120">
    <property type="entry name" value="Negative regulator of differentiation 1"/>
    <property type="match status" value="1"/>
</dbReference>
<dbReference type="PROSITE" id="PS50102">
    <property type="entry name" value="RRM"/>
    <property type="match status" value="3"/>
</dbReference>
<dbReference type="InterPro" id="IPR039171">
    <property type="entry name" value="Cwc2/Slt11"/>
</dbReference>
<dbReference type="SUPFAM" id="SSF54928">
    <property type="entry name" value="RNA-binding domain, RBD"/>
    <property type="match status" value="2"/>
</dbReference>
<dbReference type="GO" id="GO:0010494">
    <property type="term" value="C:cytoplasmic stress granule"/>
    <property type="evidence" value="ECO:0007669"/>
    <property type="project" value="TreeGrafter"/>
</dbReference>
<keyword evidence="1" id="KW-0677">Repeat</keyword>
<evidence type="ECO:0000313" key="5">
    <source>
        <dbReference type="EMBL" id="ODV94167.1"/>
    </source>
</evidence>
<dbReference type="AlphaFoldDB" id="A0A1E4TQZ7"/>
<feature type="domain" description="RRM" evidence="4">
    <location>
        <begin position="260"/>
        <end position="333"/>
    </location>
</feature>
<dbReference type="GO" id="GO:0003729">
    <property type="term" value="F:mRNA binding"/>
    <property type="evidence" value="ECO:0007669"/>
    <property type="project" value="TreeGrafter"/>
</dbReference>
<evidence type="ECO:0000256" key="3">
    <source>
        <dbReference type="PROSITE-ProRule" id="PRU00176"/>
    </source>
</evidence>
<dbReference type="FunFam" id="3.30.70.330:FF:000047">
    <property type="entry name" value="Differentiation 1 negative regulator"/>
    <property type="match status" value="1"/>
</dbReference>
<dbReference type="Gene3D" id="3.30.70.330">
    <property type="match status" value="3"/>
</dbReference>
<sequence length="444" mass="49483">ISSNGNMVTNSRSIIFHDLPENVTLSKLLDNVNYGPVENCHFLKDENNSQNKSIVISFLEQKTAASFFKQISNNHKLAISLNAPNLKISWTLSNSISPIVKSAIENDSATRNVYIGNLPSHITEEFLKEELGNYGIIESIDFIADKKIAFVHFTNIASAIKAVDQLPLDSVWSNCKIFYGKDRCSKNQARNNTNINNNGNSNTNNNFNGNGNITNNNYNTDSYFPGMNDNNILNSTLSQNTQAAAALATTVGGASNVGNRTVYLGNLHPNTTCEEICNIVRGGLLQSIKLLKEKHFCFLTFIDPLAAAQFYASTNMDSLIIHNRKLKVGWGKHSGKLPNQIALAVTAGASRNVYIGVTEQFSDLRVPDEETLRQDFSEFGEIEQINFFKDGFCAFVNFLNITSAIKVVDEFKKKNNEHFQKRFNDRYAKYKISFGKDRCGNPPK</sequence>
<dbReference type="InterPro" id="IPR012677">
    <property type="entry name" value="Nucleotide-bd_a/b_plait_sf"/>
</dbReference>
<dbReference type="InterPro" id="IPR035979">
    <property type="entry name" value="RBD_domain_sf"/>
</dbReference>
<dbReference type="SMART" id="SM00360">
    <property type="entry name" value="RRM"/>
    <property type="match status" value="4"/>
</dbReference>
<dbReference type="STRING" id="669874.A0A1E4TQZ7"/>
<dbReference type="PANTHER" id="PTHR14089">
    <property type="entry name" value="PRE-MRNA-SPLICING FACTOR RBM22"/>
    <property type="match status" value="1"/>
</dbReference>
<evidence type="ECO:0000259" key="4">
    <source>
        <dbReference type="PROSITE" id="PS50102"/>
    </source>
</evidence>